<comment type="caution">
    <text evidence="1">The sequence shown here is derived from an EMBL/GenBank/DDBJ whole genome shotgun (WGS) entry which is preliminary data.</text>
</comment>
<name>A0A841FNW8_9ACTN</name>
<dbReference type="AlphaFoldDB" id="A0A841FNW8"/>
<organism evidence="1 2">
    <name type="scientific">Phytomonospora endophytica</name>
    <dbReference type="NCBI Taxonomy" id="714109"/>
    <lineage>
        <taxon>Bacteria</taxon>
        <taxon>Bacillati</taxon>
        <taxon>Actinomycetota</taxon>
        <taxon>Actinomycetes</taxon>
        <taxon>Micromonosporales</taxon>
        <taxon>Micromonosporaceae</taxon>
        <taxon>Phytomonospora</taxon>
    </lineage>
</organism>
<evidence type="ECO:0000313" key="1">
    <source>
        <dbReference type="EMBL" id="MBB6035252.1"/>
    </source>
</evidence>
<proteinExistence type="predicted"/>
<dbReference type="EMBL" id="JACHGT010000006">
    <property type="protein sequence ID" value="MBB6035252.1"/>
    <property type="molecule type" value="Genomic_DNA"/>
</dbReference>
<reference evidence="1 2" key="1">
    <citation type="submission" date="2020-08" db="EMBL/GenBank/DDBJ databases">
        <title>Genomic Encyclopedia of Type Strains, Phase IV (KMG-IV): sequencing the most valuable type-strain genomes for metagenomic binning, comparative biology and taxonomic classification.</title>
        <authorList>
            <person name="Goeker M."/>
        </authorList>
    </citation>
    <scope>NUCLEOTIDE SEQUENCE [LARGE SCALE GENOMIC DNA]</scope>
    <source>
        <strain evidence="1 2">YIM 65646</strain>
    </source>
</reference>
<evidence type="ECO:0000313" key="2">
    <source>
        <dbReference type="Proteomes" id="UP000548476"/>
    </source>
</evidence>
<sequence>MTSDSTSEVVFRDSRDKIVERAKAAGVPYKARSYRDPHNTSRVRQMLEISIPSGREQAAIFVSERAADLLAEANFEDWVALGDYNAVLDKKMNVIEAMISGPAVFLKRAIERLALRQTKVATADEEYASSVVEILEGETSGSVPDWSLPVTVASNTLTVTISPATIRMCIDVFWRPDSAGPRDRRGVSLKIAGVSTSRHDEALEILEQYSRSIFFEIDLLAGLTLILSRRPARDAHGIEFGMQPEGVLKLGQVTNKYASEAVTLYSYGRSAQGMPLLEFLAYYQAIEFFFPSFVNADIHKRVRIKLRDPRFDVESDSDIQKVVAAASGASQGGQPKEREQLRIALEACLEDAEIKDFITNILDSKDFFSAKCNIRGTQALRFEEKGSGSFVRQVADRIYAIRCRIVHSKESPDNDTQPALLPYGSEAQELVRDIALARFVAQKVIIAGSRGRL</sequence>
<keyword evidence="2" id="KW-1185">Reference proteome</keyword>
<protein>
    <submittedName>
        <fullName evidence="1">Putative sterol carrier protein</fullName>
    </submittedName>
</protein>
<dbReference type="Proteomes" id="UP000548476">
    <property type="component" value="Unassembled WGS sequence"/>
</dbReference>
<gene>
    <name evidence="1" type="ORF">HNR73_003109</name>
</gene>
<dbReference type="RefSeq" id="WP_184788105.1">
    <property type="nucleotide sequence ID" value="NZ_BONT01000004.1"/>
</dbReference>
<accession>A0A841FNW8</accession>